<dbReference type="AlphaFoldDB" id="A0A955EBS9"/>
<comment type="caution">
    <text evidence="5">The sequence shown here is derived from an EMBL/GenBank/DDBJ whole genome shotgun (WGS) entry which is preliminary data.</text>
</comment>
<accession>A0A955EBS9</accession>
<feature type="signal peptide" evidence="2">
    <location>
        <begin position="1"/>
        <end position="24"/>
    </location>
</feature>
<feature type="transmembrane region" description="Helical" evidence="1">
    <location>
        <begin position="421"/>
        <end position="445"/>
    </location>
</feature>
<reference evidence="5" key="1">
    <citation type="submission" date="2020-04" db="EMBL/GenBank/DDBJ databases">
        <authorList>
            <person name="Zhang T."/>
        </authorList>
    </citation>
    <scope>NUCLEOTIDE SEQUENCE</scope>
    <source>
        <strain evidence="5">HKST-UBA79</strain>
    </source>
</reference>
<evidence type="ECO:0000313" key="6">
    <source>
        <dbReference type="Proteomes" id="UP000740557"/>
    </source>
</evidence>
<proteinExistence type="predicted"/>
<name>A0A955EBS9_UNCKA</name>
<keyword evidence="1" id="KW-0812">Transmembrane</keyword>
<gene>
    <name evidence="5" type="ORF">KC980_02765</name>
</gene>
<dbReference type="Proteomes" id="UP000740557">
    <property type="component" value="Unassembled WGS sequence"/>
</dbReference>
<dbReference type="Pfam" id="PF09972">
    <property type="entry name" value="DUF2207"/>
    <property type="match status" value="1"/>
</dbReference>
<evidence type="ECO:0000256" key="2">
    <source>
        <dbReference type="SAM" id="SignalP"/>
    </source>
</evidence>
<feature type="domain" description="DUF2207" evidence="3">
    <location>
        <begin position="29"/>
        <end position="220"/>
    </location>
</feature>
<evidence type="ECO:0000259" key="4">
    <source>
        <dbReference type="Pfam" id="PF20990"/>
    </source>
</evidence>
<keyword evidence="2" id="KW-0732">Signal</keyword>
<keyword evidence="1" id="KW-0472">Membrane</keyword>
<dbReference type="InterPro" id="IPR048389">
    <property type="entry name" value="YciQ-like_C"/>
</dbReference>
<feature type="domain" description="Predicted membrane protein YciQ-like C-terminal" evidence="4">
    <location>
        <begin position="295"/>
        <end position="440"/>
    </location>
</feature>
<evidence type="ECO:0000313" key="5">
    <source>
        <dbReference type="EMBL" id="MCA9308407.1"/>
    </source>
</evidence>
<reference evidence="5" key="2">
    <citation type="journal article" date="2021" name="Microbiome">
        <title>Successional dynamics and alternative stable states in a saline activated sludge microbial community over 9 years.</title>
        <authorList>
            <person name="Wang Y."/>
            <person name="Ye J."/>
            <person name="Ju F."/>
            <person name="Liu L."/>
            <person name="Boyd J.A."/>
            <person name="Deng Y."/>
            <person name="Parks D.H."/>
            <person name="Jiang X."/>
            <person name="Yin X."/>
            <person name="Woodcroft B.J."/>
            <person name="Tyson G.W."/>
            <person name="Hugenholtz P."/>
            <person name="Polz M.F."/>
            <person name="Zhang T."/>
        </authorList>
    </citation>
    <scope>NUCLEOTIDE SEQUENCE</scope>
    <source>
        <strain evidence="5">HKST-UBA79</strain>
    </source>
</reference>
<keyword evidence="1" id="KW-1133">Transmembrane helix</keyword>
<evidence type="ECO:0000256" key="1">
    <source>
        <dbReference type="SAM" id="Phobius"/>
    </source>
</evidence>
<organism evidence="5 6">
    <name type="scientific">candidate division WWE3 bacterium</name>
    <dbReference type="NCBI Taxonomy" id="2053526"/>
    <lineage>
        <taxon>Bacteria</taxon>
        <taxon>Katanobacteria</taxon>
    </lineage>
</organism>
<evidence type="ECO:0000259" key="3">
    <source>
        <dbReference type="Pfam" id="PF09972"/>
    </source>
</evidence>
<feature type="chain" id="PRO_5037903214" evidence="2">
    <location>
        <begin position="25"/>
        <end position="576"/>
    </location>
</feature>
<dbReference type="InterPro" id="IPR018702">
    <property type="entry name" value="DUF2207"/>
</dbReference>
<protein>
    <submittedName>
        <fullName evidence="5">DUF2207 domain-containing protein</fullName>
    </submittedName>
</protein>
<feature type="transmembrane region" description="Helical" evidence="1">
    <location>
        <begin position="247"/>
        <end position="269"/>
    </location>
</feature>
<dbReference type="Pfam" id="PF20990">
    <property type="entry name" value="DUF2207_C"/>
    <property type="match status" value="1"/>
</dbReference>
<sequence>MLKKLFTIFAIATLLLTPTKLVQAQELESIKHFDVKLQAQTNGTLVVTEKITYDFHLNQRHGIIRNVKTVFTNNEGKDLETPLELISVQDENGINYKYSSDKSSKYYNIKIGDPNTTVTGVKIYVITYTLKGAIEEFADHDEIYHNVTGNEWSVPIQNATTTVKLPAQIPNENIKRLCFTGTLGSTEQSCESKNFEQGTIVYTSKRALNPGEGFSIVTSFDKGYINTTPKIEPTTQSNFFKDTLTKYTTIAGAGIWYLLTPLATILYFFKKGKDPKGLYDSIPPLFEEPKFEGMRLSPAEVGTVYDEVVDSHDITATIVDLAVRGYLKIREVQATKFLGLVKDNEYILDLVTKDSNTDRFKPLKKHEQIVLDGLFATEHSVKISEIKKTFYVDVEEARQSLYTTVVAQKFFEKNPDNVRQFWMAVTVIAMITVNVPLILVVWPLAKHMPKKTLEGVKVKTAAEGLKLFLSSQKEMLQHQELTMELFERLLPYAIVFKVTDVWAKRFEQLANANNPNWFEGVNQFNMLYFADSISRLDTSVKSIATINTSSSGFGSGSSGGGFSGGGFSGGGGGSSW</sequence>
<dbReference type="EMBL" id="JAGQNX010000079">
    <property type="protein sequence ID" value="MCA9308407.1"/>
    <property type="molecule type" value="Genomic_DNA"/>
</dbReference>